<organism evidence="1 2">
    <name type="scientific">Brassica cretica</name>
    <name type="common">Mustard</name>
    <dbReference type="NCBI Taxonomy" id="69181"/>
    <lineage>
        <taxon>Eukaryota</taxon>
        <taxon>Viridiplantae</taxon>
        <taxon>Streptophyta</taxon>
        <taxon>Embryophyta</taxon>
        <taxon>Tracheophyta</taxon>
        <taxon>Spermatophyta</taxon>
        <taxon>Magnoliopsida</taxon>
        <taxon>eudicotyledons</taxon>
        <taxon>Gunneridae</taxon>
        <taxon>Pentapetalae</taxon>
        <taxon>rosids</taxon>
        <taxon>malvids</taxon>
        <taxon>Brassicales</taxon>
        <taxon>Brassicaceae</taxon>
        <taxon>Brassiceae</taxon>
        <taxon>Brassica</taxon>
    </lineage>
</organism>
<accession>A0A8S9H7T4</accession>
<evidence type="ECO:0000313" key="2">
    <source>
        <dbReference type="Proteomes" id="UP000712281"/>
    </source>
</evidence>
<gene>
    <name evidence="1" type="ORF">F2Q68_00016252</name>
</gene>
<sequence>MILVSKDLSVAASSVNFFGRCISGEALGLSDSGLALRLCVSGDALCRSPVKLFAAASPVKLMQTWSKQKLTWKRKDLLSR</sequence>
<proteinExistence type="predicted"/>
<dbReference type="EMBL" id="QGKW02001940">
    <property type="protein sequence ID" value="KAF2555111.1"/>
    <property type="molecule type" value="Genomic_DNA"/>
</dbReference>
<reference evidence="1" key="1">
    <citation type="submission" date="2019-12" db="EMBL/GenBank/DDBJ databases">
        <title>Genome sequencing and annotation of Brassica cretica.</title>
        <authorList>
            <person name="Studholme D.J."/>
            <person name="Sarris P.F."/>
        </authorList>
    </citation>
    <scope>NUCLEOTIDE SEQUENCE</scope>
    <source>
        <strain evidence="1">PFS-001/15</strain>
        <tissue evidence="1">Leaf</tissue>
    </source>
</reference>
<evidence type="ECO:0000313" key="1">
    <source>
        <dbReference type="EMBL" id="KAF2555111.1"/>
    </source>
</evidence>
<protein>
    <submittedName>
        <fullName evidence="1">Uncharacterized protein</fullName>
    </submittedName>
</protein>
<name>A0A8S9H7T4_BRACR</name>
<dbReference type="Proteomes" id="UP000712281">
    <property type="component" value="Unassembled WGS sequence"/>
</dbReference>
<comment type="caution">
    <text evidence="1">The sequence shown here is derived from an EMBL/GenBank/DDBJ whole genome shotgun (WGS) entry which is preliminary data.</text>
</comment>
<dbReference type="AlphaFoldDB" id="A0A8S9H7T4"/>